<gene>
    <name evidence="29" type="ORF">BEMITA_LOCUS11111</name>
</gene>
<organism evidence="29 30">
    <name type="scientific">Bemisia tabaci</name>
    <name type="common">Sweetpotato whitefly</name>
    <name type="synonym">Aleurodes tabaci</name>
    <dbReference type="NCBI Taxonomy" id="7038"/>
    <lineage>
        <taxon>Eukaryota</taxon>
        <taxon>Metazoa</taxon>
        <taxon>Ecdysozoa</taxon>
        <taxon>Arthropoda</taxon>
        <taxon>Hexapoda</taxon>
        <taxon>Insecta</taxon>
        <taxon>Pterygota</taxon>
        <taxon>Neoptera</taxon>
        <taxon>Paraneoptera</taxon>
        <taxon>Hemiptera</taxon>
        <taxon>Sternorrhyncha</taxon>
        <taxon>Aleyrodoidea</taxon>
        <taxon>Aleyrodidae</taxon>
        <taxon>Aleyrodinae</taxon>
        <taxon>Bemisia</taxon>
    </lineage>
</organism>
<dbReference type="InterPro" id="IPR036259">
    <property type="entry name" value="MFS_trans_sf"/>
</dbReference>
<dbReference type="EMBL" id="OU963868">
    <property type="protein sequence ID" value="CAH0392613.1"/>
    <property type="molecule type" value="Genomic_DNA"/>
</dbReference>
<evidence type="ECO:0000256" key="11">
    <source>
        <dbReference type="ARBA" id="ARBA00023136"/>
    </source>
</evidence>
<comment type="catalytic activity">
    <reaction evidence="18">
        <text>N-acetyl-L-aspartyl-L-glutamate(out) = N-acetyl-L-aspartyl-L-glutamate(in)</text>
        <dbReference type="Rhea" id="RHEA:72599"/>
        <dbReference type="ChEBI" id="CHEBI:76931"/>
    </reaction>
    <physiologicalReaction direction="left-to-right" evidence="18">
        <dbReference type="Rhea" id="RHEA:72600"/>
    </physiologicalReaction>
</comment>
<evidence type="ECO:0000256" key="12">
    <source>
        <dbReference type="ARBA" id="ARBA00023180"/>
    </source>
</evidence>
<keyword evidence="5" id="KW-0813">Transport</keyword>
<accession>A0A9P0AKT8</accession>
<dbReference type="GO" id="GO:0046942">
    <property type="term" value="P:carboxylic acid transport"/>
    <property type="evidence" value="ECO:0007669"/>
    <property type="project" value="UniProtKB-ARBA"/>
</dbReference>
<keyword evidence="10" id="KW-0770">Synapse</keyword>
<dbReference type="GO" id="GO:0016323">
    <property type="term" value="C:basolateral plasma membrane"/>
    <property type="evidence" value="ECO:0007669"/>
    <property type="project" value="UniProtKB-SubCell"/>
</dbReference>
<evidence type="ECO:0000256" key="25">
    <source>
        <dbReference type="ARBA" id="ARBA00081925"/>
    </source>
</evidence>
<comment type="subcellular location">
    <subcellularLocation>
        <location evidence="2">Basolateral cell membrane</location>
        <topology evidence="2">Multi-pass membrane protein</topology>
    </subcellularLocation>
    <subcellularLocation>
        <location evidence="3">Cytoplasmic vesicle</location>
        <location evidence="3">Secretory vesicle membrane</location>
        <topology evidence="3">Multi-pass membrane protein</topology>
    </subcellularLocation>
    <subcellularLocation>
        <location evidence="1">Cytoplasmic vesicle</location>
        <location evidence="1">Secretory vesicle</location>
        <location evidence="1">Synaptic vesicle membrane</location>
    </subcellularLocation>
    <subcellularLocation>
        <location evidence="4">Lysosome membrane</location>
    </subcellularLocation>
</comment>
<evidence type="ECO:0000256" key="1">
    <source>
        <dbReference type="ARBA" id="ARBA00004432"/>
    </source>
</evidence>
<feature type="transmembrane region" description="Helical" evidence="27">
    <location>
        <begin position="206"/>
        <end position="224"/>
    </location>
</feature>
<keyword evidence="14" id="KW-0968">Cytoplasmic vesicle</keyword>
<dbReference type="PANTHER" id="PTHR11662">
    <property type="entry name" value="SOLUTE CARRIER FAMILY 17"/>
    <property type="match status" value="1"/>
</dbReference>
<keyword evidence="7 27" id="KW-0812">Transmembrane</keyword>
<feature type="compositionally biased region" description="Basic and acidic residues" evidence="26">
    <location>
        <begin position="462"/>
        <end position="481"/>
    </location>
</feature>
<evidence type="ECO:0000256" key="23">
    <source>
        <dbReference type="ARBA" id="ARBA00080244"/>
    </source>
</evidence>
<dbReference type="InterPro" id="IPR020846">
    <property type="entry name" value="MFS_dom"/>
</dbReference>
<protein>
    <recommendedName>
        <fullName evidence="22">Sialin</fullName>
    </recommendedName>
    <alternativeName>
        <fullName evidence="25">H(+)/nitrate cotransporter</fullName>
    </alternativeName>
    <alternativeName>
        <fullName evidence="23">H(+)/sialic acid cotransporter</fullName>
    </alternativeName>
    <alternativeName>
        <fullName evidence="24">Vesicular excitatory amino acid transporter</fullName>
    </alternativeName>
</protein>
<evidence type="ECO:0000259" key="28">
    <source>
        <dbReference type="PROSITE" id="PS50850"/>
    </source>
</evidence>
<comment type="catalytic activity">
    <reaction evidence="19">
        <text>L-glutamate(out) = L-glutamate(in)</text>
        <dbReference type="Rhea" id="RHEA:66336"/>
        <dbReference type="ChEBI" id="CHEBI:29985"/>
    </reaction>
    <physiologicalReaction direction="left-to-right" evidence="19">
        <dbReference type="Rhea" id="RHEA:66337"/>
    </physiologicalReaction>
</comment>
<feature type="domain" description="Major facilitator superfamily (MFS) profile" evidence="28">
    <location>
        <begin position="28"/>
        <end position="457"/>
    </location>
</feature>
<evidence type="ECO:0000256" key="13">
    <source>
        <dbReference type="ARBA" id="ARBA00023228"/>
    </source>
</evidence>
<evidence type="ECO:0000256" key="17">
    <source>
        <dbReference type="ARBA" id="ARBA00050625"/>
    </source>
</evidence>
<comment type="catalytic activity">
    <reaction evidence="20">
        <text>D-glucuronate(out) + H(+)(out) = D-glucuronate(in) + H(+)(in)</text>
        <dbReference type="Rhea" id="RHEA:72591"/>
        <dbReference type="ChEBI" id="CHEBI:15378"/>
        <dbReference type="ChEBI" id="CHEBI:58720"/>
    </reaction>
    <physiologicalReaction direction="left-to-right" evidence="20">
        <dbReference type="Rhea" id="RHEA:72592"/>
    </physiologicalReaction>
</comment>
<evidence type="ECO:0000256" key="22">
    <source>
        <dbReference type="ARBA" id="ARBA00069713"/>
    </source>
</evidence>
<keyword evidence="11 27" id="KW-0472">Membrane</keyword>
<evidence type="ECO:0000256" key="24">
    <source>
        <dbReference type="ARBA" id="ARBA00081195"/>
    </source>
</evidence>
<dbReference type="GO" id="GO:0030672">
    <property type="term" value="C:synaptic vesicle membrane"/>
    <property type="evidence" value="ECO:0007669"/>
    <property type="project" value="UniProtKB-SubCell"/>
</dbReference>
<feature type="transmembrane region" description="Helical" evidence="27">
    <location>
        <begin position="434"/>
        <end position="452"/>
    </location>
</feature>
<dbReference type="CDD" id="cd17318">
    <property type="entry name" value="MFS_SLC17"/>
    <property type="match status" value="1"/>
</dbReference>
<dbReference type="GO" id="GO:0005765">
    <property type="term" value="C:lysosomal membrane"/>
    <property type="evidence" value="ECO:0007669"/>
    <property type="project" value="UniProtKB-SubCell"/>
</dbReference>
<proteinExistence type="predicted"/>
<keyword evidence="12" id="KW-0325">Glycoprotein</keyword>
<dbReference type="Pfam" id="PF07690">
    <property type="entry name" value="MFS_1"/>
    <property type="match status" value="1"/>
</dbReference>
<dbReference type="InterPro" id="IPR050382">
    <property type="entry name" value="MFS_Na/Anion_cotransporter"/>
</dbReference>
<reference evidence="29" key="1">
    <citation type="submission" date="2021-12" db="EMBL/GenBank/DDBJ databases">
        <authorList>
            <person name="King R."/>
        </authorList>
    </citation>
    <scope>NUCLEOTIDE SEQUENCE</scope>
</reference>
<evidence type="ECO:0000256" key="20">
    <source>
        <dbReference type="ARBA" id="ARBA00051612"/>
    </source>
</evidence>
<keyword evidence="6" id="KW-1003">Cell membrane</keyword>
<evidence type="ECO:0000256" key="9">
    <source>
        <dbReference type="ARBA" id="ARBA00022989"/>
    </source>
</evidence>
<evidence type="ECO:0000256" key="15">
    <source>
        <dbReference type="ARBA" id="ARBA00050101"/>
    </source>
</evidence>
<dbReference type="KEGG" id="btab:109036749"/>
<evidence type="ECO:0000256" key="7">
    <source>
        <dbReference type="ARBA" id="ARBA00022692"/>
    </source>
</evidence>
<evidence type="ECO:0000256" key="4">
    <source>
        <dbReference type="ARBA" id="ARBA00004656"/>
    </source>
</evidence>
<dbReference type="Proteomes" id="UP001152759">
    <property type="component" value="Chromosome 7"/>
</dbReference>
<feature type="transmembrane region" description="Helical" evidence="27">
    <location>
        <begin position="174"/>
        <end position="200"/>
    </location>
</feature>
<feature type="region of interest" description="Disordered" evidence="26">
    <location>
        <begin position="462"/>
        <end position="486"/>
    </location>
</feature>
<evidence type="ECO:0000256" key="16">
    <source>
        <dbReference type="ARBA" id="ARBA00050554"/>
    </source>
</evidence>
<feature type="transmembrane region" description="Helical" evidence="27">
    <location>
        <begin position="83"/>
        <end position="102"/>
    </location>
</feature>
<keyword evidence="30" id="KW-1185">Reference proteome</keyword>
<keyword evidence="9 27" id="KW-1133">Transmembrane helix</keyword>
<feature type="transmembrane region" description="Helical" evidence="27">
    <location>
        <begin position="139"/>
        <end position="162"/>
    </location>
</feature>
<evidence type="ECO:0000313" key="30">
    <source>
        <dbReference type="Proteomes" id="UP001152759"/>
    </source>
</evidence>
<evidence type="ECO:0000256" key="14">
    <source>
        <dbReference type="ARBA" id="ARBA00023329"/>
    </source>
</evidence>
<evidence type="ECO:0000256" key="8">
    <source>
        <dbReference type="ARBA" id="ARBA00022847"/>
    </source>
</evidence>
<dbReference type="PANTHER" id="PTHR11662:SF455">
    <property type="entry name" value="GH23975P"/>
    <property type="match status" value="1"/>
</dbReference>
<keyword evidence="13" id="KW-0458">Lysosome</keyword>
<feature type="transmembrane region" description="Helical" evidence="27">
    <location>
        <begin position="399"/>
        <end position="422"/>
    </location>
</feature>
<dbReference type="InterPro" id="IPR011701">
    <property type="entry name" value="MFS"/>
</dbReference>
<feature type="transmembrane region" description="Helical" evidence="27">
    <location>
        <begin position="114"/>
        <end position="133"/>
    </location>
</feature>
<dbReference type="FunFam" id="1.20.1250.20:FF:000003">
    <property type="entry name" value="Solute carrier family 17 member 3"/>
    <property type="match status" value="1"/>
</dbReference>
<comment type="function">
    <text evidence="21">Receptor for CM101, a polysaccharide produced by group B Streptococcus with antipathoangiogenic properties.</text>
</comment>
<evidence type="ECO:0000256" key="3">
    <source>
        <dbReference type="ARBA" id="ARBA00004638"/>
    </source>
</evidence>
<evidence type="ECO:0000256" key="6">
    <source>
        <dbReference type="ARBA" id="ARBA00022475"/>
    </source>
</evidence>
<evidence type="ECO:0000256" key="10">
    <source>
        <dbReference type="ARBA" id="ARBA00023018"/>
    </source>
</evidence>
<evidence type="ECO:0000256" key="26">
    <source>
        <dbReference type="SAM" id="MobiDB-lite"/>
    </source>
</evidence>
<dbReference type="GO" id="GO:0015293">
    <property type="term" value="F:symporter activity"/>
    <property type="evidence" value="ECO:0007669"/>
    <property type="project" value="UniProtKB-KW"/>
</dbReference>
<evidence type="ECO:0000256" key="5">
    <source>
        <dbReference type="ARBA" id="ARBA00022448"/>
    </source>
</evidence>
<dbReference type="FunFam" id="1.20.1250.20:FF:000067">
    <property type="entry name" value="sialin isoform X2"/>
    <property type="match status" value="1"/>
</dbReference>
<comment type="catalytic activity">
    <reaction evidence="15">
        <text>2 nitrate(out) + H(+)(out) = 2 nitrate(in) + H(+)(in)</text>
        <dbReference type="Rhea" id="RHEA:71539"/>
        <dbReference type="ChEBI" id="CHEBI:15378"/>
        <dbReference type="ChEBI" id="CHEBI:17632"/>
    </reaction>
    <physiologicalReaction direction="left-to-right" evidence="15">
        <dbReference type="Rhea" id="RHEA:71540"/>
    </physiologicalReaction>
</comment>
<sequence length="507" mass="56335">MVRTSKTDLIVQQRNSSKWKIFKRRRYLVSFLAFFGFINIYALRVNLSVAIVAMTTEHIKIEKLANGTTISKTVQEFNWDSKLRGLILSSFFYGYLCTQMLGGCLSRRFGGARIYGVGVAVTALLTLITPPLTRLNVNFLIALRILEGVFEGVTFPCIHAVWSEWAPPMERTQLASIAFSGCFVGMVVAYPICGFFADVFGWAADFYVTGLLALVWSVIWLWVVRDRPEDDPHISSKELRYIKDSLCGFSTDKEIPVPWRSISTSMPVWSIAVAQFCADWGNFTLLTQLPSFMRDTLSFNLAETGFISALPYVAMALMTQISGFLNDWVRATHLSTTQTRKLFNCSAFTCQAICMFAISYTNTPTGIIFCLIMSCGLGAFACSAFGVNALDIAPQYASLLMGFTNTFSCLPGMISPILAGYLVQHKEAAEWKSVFLITSGVYVFGAVFYGIFADGNIQSWARDDSKPEKSIPQPKDTEKQQPDLGDVTKCTVNLPSSFENSACTVQE</sequence>
<dbReference type="Gene3D" id="1.20.1250.20">
    <property type="entry name" value="MFS general substrate transporter like domains"/>
    <property type="match status" value="2"/>
</dbReference>
<comment type="catalytic activity">
    <reaction evidence="16">
        <text>L-aspartate(out) = L-aspartate(in)</text>
        <dbReference type="Rhea" id="RHEA:66332"/>
        <dbReference type="ChEBI" id="CHEBI:29991"/>
    </reaction>
    <physiologicalReaction direction="left-to-right" evidence="16">
        <dbReference type="Rhea" id="RHEA:66333"/>
    </physiologicalReaction>
</comment>
<dbReference type="PROSITE" id="PS50850">
    <property type="entry name" value="MFS"/>
    <property type="match status" value="1"/>
</dbReference>
<evidence type="ECO:0000256" key="18">
    <source>
        <dbReference type="ARBA" id="ARBA00051403"/>
    </source>
</evidence>
<evidence type="ECO:0000256" key="27">
    <source>
        <dbReference type="SAM" id="Phobius"/>
    </source>
</evidence>
<feature type="transmembrane region" description="Helical" evidence="27">
    <location>
        <begin position="27"/>
        <end position="44"/>
    </location>
</feature>
<evidence type="ECO:0000256" key="21">
    <source>
        <dbReference type="ARBA" id="ARBA00056891"/>
    </source>
</evidence>
<comment type="catalytic activity">
    <reaction evidence="17">
        <text>N-acetylneuraminate(in) + H(+)(in) = N-acetylneuraminate(out) + H(+)(out)</text>
        <dbReference type="Rhea" id="RHEA:28987"/>
        <dbReference type="ChEBI" id="CHEBI:15378"/>
        <dbReference type="ChEBI" id="CHEBI:35418"/>
    </reaction>
    <physiologicalReaction direction="right-to-left" evidence="17">
        <dbReference type="Rhea" id="RHEA:28989"/>
    </physiologicalReaction>
</comment>
<evidence type="ECO:0000256" key="19">
    <source>
        <dbReference type="ARBA" id="ARBA00051447"/>
    </source>
</evidence>
<feature type="transmembrane region" description="Helical" evidence="27">
    <location>
        <begin position="366"/>
        <end position="387"/>
    </location>
</feature>
<evidence type="ECO:0000313" key="29">
    <source>
        <dbReference type="EMBL" id="CAH0392613.1"/>
    </source>
</evidence>
<dbReference type="SUPFAM" id="SSF103473">
    <property type="entry name" value="MFS general substrate transporter"/>
    <property type="match status" value="1"/>
</dbReference>
<evidence type="ECO:0000256" key="2">
    <source>
        <dbReference type="ARBA" id="ARBA00004554"/>
    </source>
</evidence>
<name>A0A9P0AKT8_BEMTA</name>
<dbReference type="GO" id="GO:0006820">
    <property type="term" value="P:monoatomic anion transport"/>
    <property type="evidence" value="ECO:0007669"/>
    <property type="project" value="TreeGrafter"/>
</dbReference>
<dbReference type="AlphaFoldDB" id="A0A9P0AKT8"/>
<keyword evidence="8" id="KW-0769">Symport</keyword>